<comment type="cofactor">
    <cofactor evidence="1 9">
        <name>pyridoxal 5'-phosphate</name>
        <dbReference type="ChEBI" id="CHEBI:597326"/>
    </cofactor>
</comment>
<dbReference type="GO" id="GO:0008168">
    <property type="term" value="F:methyltransferase activity"/>
    <property type="evidence" value="ECO:0007669"/>
    <property type="project" value="UniProtKB-KW"/>
</dbReference>
<dbReference type="NCBIfam" id="NF000586">
    <property type="entry name" value="PRK00011.1"/>
    <property type="match status" value="1"/>
</dbReference>
<evidence type="ECO:0000256" key="9">
    <source>
        <dbReference type="HAMAP-Rule" id="MF_00051"/>
    </source>
</evidence>
<dbReference type="Gene3D" id="3.40.640.10">
    <property type="entry name" value="Type I PLP-dependent aspartate aminotransferase-like (Major domain)"/>
    <property type="match status" value="1"/>
</dbReference>
<dbReference type="CDD" id="cd00378">
    <property type="entry name" value="SHMT"/>
    <property type="match status" value="1"/>
</dbReference>
<evidence type="ECO:0000256" key="2">
    <source>
        <dbReference type="ARBA" id="ARBA00004496"/>
    </source>
</evidence>
<dbReference type="UniPathway" id="UPA00193"/>
<dbReference type="SUPFAM" id="SSF53383">
    <property type="entry name" value="PLP-dependent transferases"/>
    <property type="match status" value="1"/>
</dbReference>
<dbReference type="InterPro" id="IPR015422">
    <property type="entry name" value="PyrdxlP-dep_Trfase_small"/>
</dbReference>
<dbReference type="InterPro" id="IPR015421">
    <property type="entry name" value="PyrdxlP-dep_Trfase_major"/>
</dbReference>
<dbReference type="GO" id="GO:0030170">
    <property type="term" value="F:pyridoxal phosphate binding"/>
    <property type="evidence" value="ECO:0007669"/>
    <property type="project" value="UniProtKB-UniRule"/>
</dbReference>
<dbReference type="PROSITE" id="PS00096">
    <property type="entry name" value="SHMT"/>
    <property type="match status" value="1"/>
</dbReference>
<keyword evidence="6 9" id="KW-0554">One-carbon metabolism</keyword>
<dbReference type="InterPro" id="IPR039429">
    <property type="entry name" value="SHMT-like_dom"/>
</dbReference>
<evidence type="ECO:0000313" key="11">
    <source>
        <dbReference type="EMBL" id="AWN81607.1"/>
    </source>
</evidence>
<proteinExistence type="inferred from homology"/>
<dbReference type="EC" id="2.1.2.1" evidence="9"/>
<dbReference type="GO" id="GO:0035999">
    <property type="term" value="P:tetrahydrofolate interconversion"/>
    <property type="evidence" value="ECO:0007669"/>
    <property type="project" value="UniProtKB-UniRule"/>
</dbReference>
<dbReference type="GO" id="GO:0032259">
    <property type="term" value="P:methylation"/>
    <property type="evidence" value="ECO:0007669"/>
    <property type="project" value="UniProtKB-KW"/>
</dbReference>
<dbReference type="Gene3D" id="3.90.1150.10">
    <property type="entry name" value="Aspartate Aminotransferase, domain 1"/>
    <property type="match status" value="1"/>
</dbReference>
<feature type="domain" description="Serine hydroxymethyltransferase-like" evidence="10">
    <location>
        <begin position="88"/>
        <end position="434"/>
    </location>
</feature>
<dbReference type="RefSeq" id="WP_239302531.1">
    <property type="nucleotide sequence ID" value="NZ_CP029619.1"/>
</dbReference>
<keyword evidence="7 9" id="KW-0808">Transferase</keyword>
<keyword evidence="8 9" id="KW-0663">Pyridoxal phosphate</keyword>
<keyword evidence="12" id="KW-1185">Reference proteome</keyword>
<keyword evidence="11" id="KW-0489">Methyltransferase</keyword>
<keyword evidence="5 9" id="KW-0963">Cytoplasm</keyword>
<evidence type="ECO:0000256" key="8">
    <source>
        <dbReference type="ARBA" id="ARBA00022898"/>
    </source>
</evidence>
<feature type="modified residue" description="N6-(pyridoxal phosphate)lysine" evidence="9">
    <location>
        <position position="264"/>
    </location>
</feature>
<dbReference type="InterPro" id="IPR001085">
    <property type="entry name" value="Ser_HO-MeTrfase"/>
</dbReference>
<sequence length="473" mass="51983">MPALVFWFTTDTMLPQTLPVYSIAEPRVTAAPLTEKHLYQIECRQTVEAHGGYVAIQETADAIQALYVLPIEGQKVIRFKNYDPVYLAYAEGLPGKRYYGGCHIIDEIELLAIERAKNLFKVEWANVQPHSGSQANAALLMAVLKPGDKILGFNLAHGGHLTHGSPVNFSGKLYQASFYGVNPETGYIDLDSVAQKARSEKPAIIICGASAYSRDWDYLQLRTIADEIAAFLWADISHPAGLISQGLLNNPFPYCHFVTTTTHKTLRGPRGGLLLMGKDFDNPLGKTNKSGQLHKMSALLDAAVFPGIQGGPLEHGIAAKAIAFYEAMTYGFTCYAKQVQKNAQAMAQAFLDAGYHILSGGTDNHLLVLDLSKQNITGKEAEAALEKADIITNRNLVPFDKNTPQVTSGIRLGTAAVTTRGLKEKDMPLIVEWIDYLLKNKDKDSQIKEVKQIVNAYMCRFPLTTSDYPFIAS</sequence>
<dbReference type="KEGG" id="cher:DK880_00275"/>
<dbReference type="PANTHER" id="PTHR11680">
    <property type="entry name" value="SERINE HYDROXYMETHYLTRANSFERASE"/>
    <property type="match status" value="1"/>
</dbReference>
<feature type="site" description="Plays an important role in substrate specificity" evidence="9">
    <location>
        <position position="263"/>
    </location>
</feature>
<feature type="binding site" evidence="9">
    <location>
        <begin position="159"/>
        <end position="161"/>
    </location>
    <ligand>
        <name>(6S)-5,6,7,8-tetrahydrofolate</name>
        <dbReference type="ChEBI" id="CHEBI:57453"/>
    </ligand>
</feature>
<gene>
    <name evidence="11" type="primary">glyA_1</name>
    <name evidence="9" type="synonym">glyA</name>
    <name evidence="11" type="ORF">DK880_00275</name>
</gene>
<dbReference type="Pfam" id="PF00464">
    <property type="entry name" value="SHMT"/>
    <property type="match status" value="1"/>
</dbReference>
<evidence type="ECO:0000256" key="7">
    <source>
        <dbReference type="ARBA" id="ARBA00022679"/>
    </source>
</evidence>
<evidence type="ECO:0000256" key="5">
    <source>
        <dbReference type="ARBA" id="ARBA00022490"/>
    </source>
</evidence>
<dbReference type="InterPro" id="IPR049943">
    <property type="entry name" value="Ser_HO-MeTrfase-like"/>
</dbReference>
<comment type="pathway">
    <text evidence="9">One-carbon metabolism; tetrahydrofolate interconversion.</text>
</comment>
<dbReference type="EMBL" id="CP029619">
    <property type="protein sequence ID" value="AWN81607.1"/>
    <property type="molecule type" value="Genomic_DNA"/>
</dbReference>
<evidence type="ECO:0000256" key="3">
    <source>
        <dbReference type="ARBA" id="ARBA00006376"/>
    </source>
</evidence>
<dbReference type="GO" id="GO:0004372">
    <property type="term" value="F:glycine hydroxymethyltransferase activity"/>
    <property type="evidence" value="ECO:0007669"/>
    <property type="project" value="UniProtKB-UniRule"/>
</dbReference>
<comment type="similarity">
    <text evidence="3 9">Belongs to the SHMT family.</text>
</comment>
<dbReference type="HAMAP" id="MF_00051">
    <property type="entry name" value="SHMT"/>
    <property type="match status" value="1"/>
</dbReference>
<dbReference type="UniPathway" id="UPA00288">
    <property type="reaction ID" value="UER01023"/>
</dbReference>
<evidence type="ECO:0000256" key="6">
    <source>
        <dbReference type="ARBA" id="ARBA00022563"/>
    </source>
</evidence>
<evidence type="ECO:0000256" key="4">
    <source>
        <dbReference type="ARBA" id="ARBA00011738"/>
    </source>
</evidence>
<dbReference type="Proteomes" id="UP000245872">
    <property type="component" value="Chromosome"/>
</dbReference>
<comment type="subunit">
    <text evidence="4 9">Homodimer.</text>
</comment>
<name>A0A2Z3L7T5_9BACT</name>
<comment type="function">
    <text evidence="9">Catalyzes the reversible interconversion of serine and glycine with tetrahydrofolate (THF) serving as the one-carbon carrier. This reaction serves as the major source of one-carbon groups required for the biosynthesis of purines, thymidylate, methionine, and other important biomolecules. Also exhibits THF-independent aldolase activity toward beta-hydroxyamino acids, producing glycine and aldehydes, via a retro-aldol mechanism.</text>
</comment>
<accession>A0A2Z3L7T5</accession>
<reference evidence="11 12" key="1">
    <citation type="submission" date="2018-05" db="EMBL/GenBank/DDBJ databases">
        <title>Candidatus Cardinium hertigii Genome Assembly.</title>
        <authorList>
            <person name="Showmaker K.C."/>
            <person name="Walden K.O."/>
            <person name="Fields C.J."/>
            <person name="Lambert K.N."/>
            <person name="Hudson M.E."/>
        </authorList>
    </citation>
    <scope>NUCLEOTIDE SEQUENCE [LARGE SCALE GENOMIC DNA]</scope>
    <source>
        <strain evidence="12">cHgTN10</strain>
    </source>
</reference>
<organism evidence="11 12">
    <name type="scientific">Candidatus Cardinium hertigii</name>
    <dbReference type="NCBI Taxonomy" id="247481"/>
    <lineage>
        <taxon>Bacteria</taxon>
        <taxon>Pseudomonadati</taxon>
        <taxon>Bacteroidota</taxon>
        <taxon>Cytophagia</taxon>
        <taxon>Cytophagales</taxon>
        <taxon>Amoebophilaceae</taxon>
        <taxon>Candidatus Cardinium</taxon>
    </lineage>
</organism>
<dbReference type="FunFam" id="3.40.640.10:FF:000001">
    <property type="entry name" value="Serine hydroxymethyltransferase"/>
    <property type="match status" value="1"/>
</dbReference>
<dbReference type="GO" id="GO:0019264">
    <property type="term" value="P:glycine biosynthetic process from serine"/>
    <property type="evidence" value="ECO:0007669"/>
    <property type="project" value="UniProtKB-UniRule"/>
</dbReference>
<keyword evidence="9" id="KW-0028">Amino-acid biosynthesis</keyword>
<dbReference type="GO" id="GO:0005829">
    <property type="term" value="C:cytosol"/>
    <property type="evidence" value="ECO:0007669"/>
    <property type="project" value="TreeGrafter"/>
</dbReference>
<dbReference type="InterPro" id="IPR019798">
    <property type="entry name" value="Ser_HO-MeTrfase_PLP_BS"/>
</dbReference>
<comment type="caution">
    <text evidence="9">Lacks conserved residue(s) required for the propagation of feature annotation.</text>
</comment>
<comment type="subcellular location">
    <subcellularLocation>
        <location evidence="2 9">Cytoplasm</location>
    </subcellularLocation>
</comment>
<feature type="binding site" evidence="9">
    <location>
        <position position="155"/>
    </location>
    <ligand>
        <name>(6S)-5,6,7,8-tetrahydrofolate</name>
        <dbReference type="ChEBI" id="CHEBI:57453"/>
    </ligand>
</feature>
<evidence type="ECO:0000259" key="10">
    <source>
        <dbReference type="Pfam" id="PF00464"/>
    </source>
</evidence>
<evidence type="ECO:0000256" key="1">
    <source>
        <dbReference type="ARBA" id="ARBA00001933"/>
    </source>
</evidence>
<dbReference type="AlphaFoldDB" id="A0A2Z3L7T5"/>
<dbReference type="PANTHER" id="PTHR11680:SF35">
    <property type="entry name" value="SERINE HYDROXYMETHYLTRANSFERASE 1"/>
    <property type="match status" value="1"/>
</dbReference>
<evidence type="ECO:0000313" key="12">
    <source>
        <dbReference type="Proteomes" id="UP000245872"/>
    </source>
</evidence>
<dbReference type="InterPro" id="IPR015424">
    <property type="entry name" value="PyrdxlP-dep_Trfase"/>
</dbReference>
<comment type="catalytic activity">
    <reaction evidence="9">
        <text>(6R)-5,10-methylene-5,6,7,8-tetrahydrofolate + glycine + H2O = (6S)-5,6,7,8-tetrahydrofolate + L-serine</text>
        <dbReference type="Rhea" id="RHEA:15481"/>
        <dbReference type="ChEBI" id="CHEBI:15377"/>
        <dbReference type="ChEBI" id="CHEBI:15636"/>
        <dbReference type="ChEBI" id="CHEBI:33384"/>
        <dbReference type="ChEBI" id="CHEBI:57305"/>
        <dbReference type="ChEBI" id="CHEBI:57453"/>
        <dbReference type="EC" id="2.1.2.1"/>
    </reaction>
</comment>
<comment type="pathway">
    <text evidence="9">Amino-acid biosynthesis; glycine biosynthesis; glycine from L-serine: step 1/1.</text>
</comment>
<protein>
    <recommendedName>
        <fullName evidence="9">Serine hydroxymethyltransferase</fullName>
        <shortName evidence="9">SHMT</shortName>
        <shortName evidence="9">Serine methylase</shortName>
        <ecNumber evidence="9">2.1.2.1</ecNumber>
    </recommendedName>
</protein>